<feature type="region of interest" description="Disordered" evidence="1">
    <location>
        <begin position="72"/>
        <end position="91"/>
    </location>
</feature>
<evidence type="ECO:0000313" key="3">
    <source>
        <dbReference type="Proteomes" id="UP001335648"/>
    </source>
</evidence>
<evidence type="ECO:0000313" key="2">
    <source>
        <dbReference type="EMBL" id="KAK5890399.1"/>
    </source>
</evidence>
<proteinExistence type="predicted"/>
<evidence type="ECO:0000256" key="1">
    <source>
        <dbReference type="SAM" id="MobiDB-lite"/>
    </source>
</evidence>
<reference evidence="2 3" key="1">
    <citation type="journal article" date="2023" name="Mol. Biol. Evol.">
        <title>Genomics of Secondarily Temperate Adaptation in the Only Non-Antarctic Icefish.</title>
        <authorList>
            <person name="Rivera-Colon A.G."/>
            <person name="Rayamajhi N."/>
            <person name="Minhas B.F."/>
            <person name="Madrigal G."/>
            <person name="Bilyk K.T."/>
            <person name="Yoon V."/>
            <person name="Hune M."/>
            <person name="Gregory S."/>
            <person name="Cheng C.H.C."/>
            <person name="Catchen J.M."/>
        </authorList>
    </citation>
    <scope>NUCLEOTIDE SEQUENCE [LARGE SCALE GENOMIC DNA]</scope>
    <source>
        <strain evidence="2">JC2023a</strain>
    </source>
</reference>
<sequence length="91" mass="9796">MQPGEYRANSPETRDVKSPVSQRPHEQAIPAKRSPAARLHLSQGSGVALRGWMAAGSLTSDVNLRFLFANSSRKQHDDAAISSASPLEPTT</sequence>
<dbReference type="EMBL" id="JAULUE010002056">
    <property type="protein sequence ID" value="KAK5890399.1"/>
    <property type="molecule type" value="Genomic_DNA"/>
</dbReference>
<organism evidence="2 3">
    <name type="scientific">Champsocephalus esox</name>
    <name type="common">pike icefish</name>
    <dbReference type="NCBI Taxonomy" id="159716"/>
    <lineage>
        <taxon>Eukaryota</taxon>
        <taxon>Metazoa</taxon>
        <taxon>Chordata</taxon>
        <taxon>Craniata</taxon>
        <taxon>Vertebrata</taxon>
        <taxon>Euteleostomi</taxon>
        <taxon>Actinopterygii</taxon>
        <taxon>Neopterygii</taxon>
        <taxon>Teleostei</taxon>
        <taxon>Neoteleostei</taxon>
        <taxon>Acanthomorphata</taxon>
        <taxon>Eupercaria</taxon>
        <taxon>Perciformes</taxon>
        <taxon>Notothenioidei</taxon>
        <taxon>Channichthyidae</taxon>
        <taxon>Champsocephalus</taxon>
    </lineage>
</organism>
<gene>
    <name evidence="2" type="ORF">CesoFtcFv8_013922</name>
</gene>
<dbReference type="AlphaFoldDB" id="A0AAN8BSI0"/>
<comment type="caution">
    <text evidence="2">The sequence shown here is derived from an EMBL/GenBank/DDBJ whole genome shotgun (WGS) entry which is preliminary data.</text>
</comment>
<name>A0AAN8BSI0_9TELE</name>
<protein>
    <submittedName>
        <fullName evidence="2">Uncharacterized protein</fullName>
    </submittedName>
</protein>
<dbReference type="Proteomes" id="UP001335648">
    <property type="component" value="Unassembled WGS sequence"/>
</dbReference>
<keyword evidence="3" id="KW-1185">Reference proteome</keyword>
<feature type="region of interest" description="Disordered" evidence="1">
    <location>
        <begin position="1"/>
        <end position="38"/>
    </location>
</feature>
<accession>A0AAN8BSI0</accession>
<feature type="compositionally biased region" description="Polar residues" evidence="1">
    <location>
        <begin position="82"/>
        <end position="91"/>
    </location>
</feature>